<dbReference type="PANTHER" id="PTHR11851:SF186">
    <property type="entry name" value="INACTIVE METALLOPROTEASE YMFF-RELATED"/>
    <property type="match status" value="1"/>
</dbReference>
<dbReference type="Pfam" id="PF05193">
    <property type="entry name" value="Peptidase_M16_C"/>
    <property type="match status" value="1"/>
</dbReference>
<dbReference type="PANTHER" id="PTHR11851">
    <property type="entry name" value="METALLOPROTEASE"/>
    <property type="match status" value="1"/>
</dbReference>
<evidence type="ECO:0000313" key="2">
    <source>
        <dbReference type="EMBL" id="AXY25877.1"/>
    </source>
</evidence>
<gene>
    <name evidence="2" type="ORF">CL176_07620</name>
</gene>
<keyword evidence="3" id="KW-1185">Reference proteome</keyword>
<dbReference type="AlphaFoldDB" id="A0A347WLC0"/>
<dbReference type="InterPro" id="IPR011249">
    <property type="entry name" value="Metalloenz_LuxS/M16"/>
</dbReference>
<dbReference type="InterPro" id="IPR050361">
    <property type="entry name" value="MPP/UQCRC_Complex"/>
</dbReference>
<name>A0A347WLC0_9LACT</name>
<evidence type="ECO:0000313" key="3">
    <source>
        <dbReference type="Proteomes" id="UP000263232"/>
    </source>
</evidence>
<evidence type="ECO:0000259" key="1">
    <source>
        <dbReference type="Pfam" id="PF05193"/>
    </source>
</evidence>
<dbReference type="OrthoDB" id="9762085at2"/>
<sequence>MKEMKSGIHLLVEPSSKYKTNALSLKFIMPYDSKEAIQLTLLARMFEAGSKAIGNRSQLEQALADLYGASLSVGGRRRADYYEFTLNSQMLADQFLPEDGLMHSWLDLLADLVLNQAFDASDEVMQARFALEKEQLARQLKRRQDNKKQLAARKLKEHLYQGSPEAYLGAYGDEALLDSLTLEDLQRVYDKLLQKAQIVCVAHGRLSEAQLETWLNSLAFRACPVVYSYQDLRLAIKPQAIAFQDEVIEANQGNLAMALATNYGVDDRERLKANVANAIFGQLPSSALFMNIRERDSLAYSIHSTLDVYRELMIVQAGIDSTKGKEVYEKVFDELHKVAQTPINPAYFQEVKLTILSNRVQAQDYQWFELELVFLDWMNPASDYSLATYEANLQALTEAEVRQVLLDLTLLGAYFLKGGEA</sequence>
<accession>A0A347WLC0</accession>
<dbReference type="Proteomes" id="UP000263232">
    <property type="component" value="Chromosome"/>
</dbReference>
<protein>
    <recommendedName>
        <fullName evidence="1">Peptidase M16 C-terminal domain-containing protein</fullName>
    </recommendedName>
</protein>
<dbReference type="KEGG" id="abae:CL176_07620"/>
<organism evidence="2 3">
    <name type="scientific">Suicoccus acidiformans</name>
    <dbReference type="NCBI Taxonomy" id="2036206"/>
    <lineage>
        <taxon>Bacteria</taxon>
        <taxon>Bacillati</taxon>
        <taxon>Bacillota</taxon>
        <taxon>Bacilli</taxon>
        <taxon>Lactobacillales</taxon>
        <taxon>Aerococcaceae</taxon>
        <taxon>Suicoccus</taxon>
    </lineage>
</organism>
<proteinExistence type="predicted"/>
<dbReference type="SUPFAM" id="SSF63411">
    <property type="entry name" value="LuxS/MPP-like metallohydrolase"/>
    <property type="match status" value="2"/>
</dbReference>
<dbReference type="InterPro" id="IPR007863">
    <property type="entry name" value="Peptidase_M16_C"/>
</dbReference>
<dbReference type="EMBL" id="CP023434">
    <property type="protein sequence ID" value="AXY25877.1"/>
    <property type="molecule type" value="Genomic_DNA"/>
</dbReference>
<dbReference type="GO" id="GO:0046872">
    <property type="term" value="F:metal ion binding"/>
    <property type="evidence" value="ECO:0007669"/>
    <property type="project" value="InterPro"/>
</dbReference>
<feature type="domain" description="Peptidase M16 C-terminal" evidence="1">
    <location>
        <begin position="179"/>
        <end position="352"/>
    </location>
</feature>
<dbReference type="Gene3D" id="3.30.830.10">
    <property type="entry name" value="Metalloenzyme, LuxS/M16 peptidase-like"/>
    <property type="match status" value="2"/>
</dbReference>
<reference evidence="2 3" key="1">
    <citation type="submission" date="2017-09" db="EMBL/GenBank/DDBJ databases">
        <title>Complete genome sequence of Oxytococcus suis strain ZY16052.</title>
        <authorList>
            <person name="Li F."/>
        </authorList>
    </citation>
    <scope>NUCLEOTIDE SEQUENCE [LARGE SCALE GENOMIC DNA]</scope>
    <source>
        <strain evidence="2 3">ZY16052</strain>
    </source>
</reference>